<dbReference type="SMART" id="SM00851">
    <property type="entry name" value="MGS"/>
    <property type="match status" value="1"/>
</dbReference>
<dbReference type="EMBL" id="CASHTH010001169">
    <property type="protein sequence ID" value="CAI8012188.1"/>
    <property type="molecule type" value="Genomic_DNA"/>
</dbReference>
<accession>A0AA35W8L5</accession>
<feature type="domain" description="ATP-grasp" evidence="14">
    <location>
        <begin position="8"/>
        <end position="183"/>
    </location>
</feature>
<feature type="domain" description="MGS-like" evidence="15">
    <location>
        <begin position="250"/>
        <end position="435"/>
    </location>
</feature>
<evidence type="ECO:0000259" key="14">
    <source>
        <dbReference type="PROSITE" id="PS50975"/>
    </source>
</evidence>
<dbReference type="Gene3D" id="3.30.470.20">
    <property type="entry name" value="ATP-grasp fold, B domain"/>
    <property type="match status" value="1"/>
</dbReference>
<protein>
    <submittedName>
        <fullName evidence="16">Carbamoyl-phosphate synthase large chain, C-terminal section</fullName>
    </submittedName>
</protein>
<evidence type="ECO:0000256" key="8">
    <source>
        <dbReference type="ARBA" id="ARBA00022741"/>
    </source>
</evidence>
<dbReference type="PRINTS" id="PR00098">
    <property type="entry name" value="CPSASE"/>
</dbReference>
<evidence type="ECO:0000256" key="6">
    <source>
        <dbReference type="ARBA" id="ARBA00022723"/>
    </source>
</evidence>
<dbReference type="PANTHER" id="PTHR11405:SF53">
    <property type="entry name" value="CARBAMOYL-PHOSPHATE SYNTHASE [AMMONIA], MITOCHONDRIAL"/>
    <property type="match status" value="1"/>
</dbReference>
<evidence type="ECO:0000256" key="7">
    <source>
        <dbReference type="ARBA" id="ARBA00022737"/>
    </source>
</evidence>
<dbReference type="PROSITE" id="PS51855">
    <property type="entry name" value="MGS"/>
    <property type="match status" value="1"/>
</dbReference>
<dbReference type="InterPro" id="IPR011607">
    <property type="entry name" value="MGS-like_dom"/>
</dbReference>
<reference evidence="16" key="1">
    <citation type="submission" date="2023-03" db="EMBL/GenBank/DDBJ databases">
        <authorList>
            <person name="Steffen K."/>
            <person name="Cardenas P."/>
        </authorList>
    </citation>
    <scope>NUCLEOTIDE SEQUENCE</scope>
</reference>
<dbReference type="GO" id="GO:0046872">
    <property type="term" value="F:metal ion binding"/>
    <property type="evidence" value="ECO:0007669"/>
    <property type="project" value="UniProtKB-KW"/>
</dbReference>
<evidence type="ECO:0000256" key="9">
    <source>
        <dbReference type="ARBA" id="ARBA00022840"/>
    </source>
</evidence>
<dbReference type="GO" id="GO:0006541">
    <property type="term" value="P:glutamine metabolic process"/>
    <property type="evidence" value="ECO:0007669"/>
    <property type="project" value="TreeGrafter"/>
</dbReference>
<dbReference type="Proteomes" id="UP001174909">
    <property type="component" value="Unassembled WGS sequence"/>
</dbReference>
<keyword evidence="9 13" id="KW-0067">ATP-binding</keyword>
<comment type="catalytic activity">
    <reaction evidence="12">
        <text>hydrogencarbonate + L-glutamine + 2 ATP + H2O = carbamoyl phosphate + L-glutamate + 2 ADP + phosphate + 2 H(+)</text>
        <dbReference type="Rhea" id="RHEA:18633"/>
        <dbReference type="ChEBI" id="CHEBI:15377"/>
        <dbReference type="ChEBI" id="CHEBI:15378"/>
        <dbReference type="ChEBI" id="CHEBI:17544"/>
        <dbReference type="ChEBI" id="CHEBI:29985"/>
        <dbReference type="ChEBI" id="CHEBI:30616"/>
        <dbReference type="ChEBI" id="CHEBI:43474"/>
        <dbReference type="ChEBI" id="CHEBI:58228"/>
        <dbReference type="ChEBI" id="CHEBI:58359"/>
        <dbReference type="ChEBI" id="CHEBI:456216"/>
        <dbReference type="EC" id="6.3.5.5"/>
    </reaction>
</comment>
<comment type="catalytic activity">
    <reaction evidence="11">
        <text>hydrogencarbonate + NH4(+) + 2 ATP = carbamoyl phosphate + 2 ADP + phosphate + 2 H(+)</text>
        <dbReference type="Rhea" id="RHEA:18029"/>
        <dbReference type="ChEBI" id="CHEBI:15378"/>
        <dbReference type="ChEBI" id="CHEBI:17544"/>
        <dbReference type="ChEBI" id="CHEBI:28938"/>
        <dbReference type="ChEBI" id="CHEBI:30616"/>
        <dbReference type="ChEBI" id="CHEBI:43474"/>
        <dbReference type="ChEBI" id="CHEBI:58228"/>
        <dbReference type="ChEBI" id="CHEBI:456216"/>
        <dbReference type="EC" id="6.3.4.16"/>
    </reaction>
</comment>
<evidence type="ECO:0000256" key="3">
    <source>
        <dbReference type="ARBA" id="ARBA00022571"/>
    </source>
</evidence>
<dbReference type="PROSITE" id="PS00867">
    <property type="entry name" value="CPSASE_2"/>
    <property type="match status" value="1"/>
</dbReference>
<dbReference type="GO" id="GO:0005737">
    <property type="term" value="C:cytoplasm"/>
    <property type="evidence" value="ECO:0007669"/>
    <property type="project" value="TreeGrafter"/>
</dbReference>
<dbReference type="PROSITE" id="PS50975">
    <property type="entry name" value="ATP_GRASP"/>
    <property type="match status" value="1"/>
</dbReference>
<dbReference type="InterPro" id="IPR005479">
    <property type="entry name" value="CPAse_ATP-bd"/>
</dbReference>
<name>A0AA35W8L5_GEOBA</name>
<comment type="caution">
    <text evidence="16">The sequence shown here is derived from an EMBL/GenBank/DDBJ whole genome shotgun (WGS) entry which is preliminary data.</text>
</comment>
<evidence type="ECO:0000256" key="4">
    <source>
        <dbReference type="ARBA" id="ARBA00022598"/>
    </source>
</evidence>
<proteinExistence type="inferred from homology"/>
<organism evidence="16 17">
    <name type="scientific">Geodia barretti</name>
    <name type="common">Barrett's horny sponge</name>
    <dbReference type="NCBI Taxonomy" id="519541"/>
    <lineage>
        <taxon>Eukaryota</taxon>
        <taxon>Metazoa</taxon>
        <taxon>Porifera</taxon>
        <taxon>Demospongiae</taxon>
        <taxon>Heteroscleromorpha</taxon>
        <taxon>Tetractinellida</taxon>
        <taxon>Astrophorina</taxon>
        <taxon>Geodiidae</taxon>
        <taxon>Geodia</taxon>
    </lineage>
</organism>
<comment type="pathway">
    <text evidence="1">Amino-acid biosynthesis; L-arginine biosynthesis; carbamoyl phosphate from bicarbonate: step 1/1.</text>
</comment>
<dbReference type="PANTHER" id="PTHR11405">
    <property type="entry name" value="CARBAMOYLTRANSFERASE FAMILY MEMBER"/>
    <property type="match status" value="1"/>
</dbReference>
<dbReference type="InterPro" id="IPR005483">
    <property type="entry name" value="CPSase_dom"/>
</dbReference>
<dbReference type="Pfam" id="PF02142">
    <property type="entry name" value="MGS"/>
    <property type="match status" value="1"/>
</dbReference>
<dbReference type="AlphaFoldDB" id="A0AA35W8L5"/>
<keyword evidence="10" id="KW-0464">Manganese</keyword>
<evidence type="ECO:0000256" key="2">
    <source>
        <dbReference type="ARBA" id="ARBA00009799"/>
    </source>
</evidence>
<evidence type="ECO:0000256" key="11">
    <source>
        <dbReference type="ARBA" id="ARBA00047359"/>
    </source>
</evidence>
<keyword evidence="6" id="KW-0479">Metal-binding</keyword>
<keyword evidence="4" id="KW-0436">Ligase</keyword>
<evidence type="ECO:0000313" key="16">
    <source>
        <dbReference type="EMBL" id="CAI8012188.1"/>
    </source>
</evidence>
<keyword evidence="7" id="KW-0677">Repeat</keyword>
<dbReference type="PROSITE" id="PS00866">
    <property type="entry name" value="CPSASE_1"/>
    <property type="match status" value="1"/>
</dbReference>
<dbReference type="FunFam" id="3.30.470.20:FF:000026">
    <property type="entry name" value="Carbamoyl-phosphate synthase large chain"/>
    <property type="match status" value="1"/>
</dbReference>
<sequence length="481" mass="53567">MQSPNGTATSSEEAVPIAAALGYPVIVRPSYVLGGRAMQIVYDEELLHEYMNSAVQASPEHPVLIDKYLEEAIEVDVDAISDGNLTVIGGIMEHIEEAGIHSGDSDCVLPPYTLVDEQIEQLKTFTYDLAKALRVRGLMNAQYAIKNDEIYVLEVNPRASRTIPFVSKAIGVPLAKLAARVMAGKTLEELGFTSEIEPAYFSVKAPVFPFNRFPGSNTRLGPEMKSTGEVMGIDTDVSRAFAKAQKACGYTLPLSGNVFISVKNKDKRAIIFIAKKLTDMGFELIATHGTAKVLLRNGMKPELVFSIDRPVSVLQIEDGREIIVVQPNAFTISRIYATGRPDGMRPHGVDSYYDYFIAKLRTYEEQHETREGFELESDEWEILFEESFHRIANAELSLQEDDNEAALRHIDAGIQQIGEFCGECLREEHGEAENITRERYLSNLIEFRSDLEALDTETAESESDEEDILAELERLLNEDDA</sequence>
<keyword evidence="3" id="KW-0055">Arginine biosynthesis</keyword>
<keyword evidence="5" id="KW-0028">Amino-acid biosynthesis</keyword>
<dbReference type="Gene3D" id="3.40.50.1380">
    <property type="entry name" value="Methylglyoxal synthase-like domain"/>
    <property type="match status" value="1"/>
</dbReference>
<dbReference type="GO" id="GO:0004088">
    <property type="term" value="F:carbamoyl-phosphate synthase (glutamine-hydrolyzing) activity"/>
    <property type="evidence" value="ECO:0007669"/>
    <property type="project" value="UniProtKB-EC"/>
</dbReference>
<evidence type="ECO:0000256" key="5">
    <source>
        <dbReference type="ARBA" id="ARBA00022605"/>
    </source>
</evidence>
<keyword evidence="8 13" id="KW-0547">Nucleotide-binding</keyword>
<evidence type="ECO:0000256" key="12">
    <source>
        <dbReference type="ARBA" id="ARBA00048816"/>
    </source>
</evidence>
<evidence type="ECO:0000259" key="15">
    <source>
        <dbReference type="PROSITE" id="PS51855"/>
    </source>
</evidence>
<dbReference type="SUPFAM" id="SSF52335">
    <property type="entry name" value="Methylglyoxal synthase-like"/>
    <property type="match status" value="1"/>
</dbReference>
<gene>
    <name evidence="16" type="ORF">GBAR_LOCUS7823</name>
</gene>
<evidence type="ECO:0000256" key="13">
    <source>
        <dbReference type="PROSITE-ProRule" id="PRU00409"/>
    </source>
</evidence>
<dbReference type="GO" id="GO:0005524">
    <property type="term" value="F:ATP binding"/>
    <property type="evidence" value="ECO:0007669"/>
    <property type="project" value="UniProtKB-UniRule"/>
</dbReference>
<dbReference type="GO" id="GO:0004087">
    <property type="term" value="F:carbamoyl-phosphate synthase (ammonia) activity"/>
    <property type="evidence" value="ECO:0007669"/>
    <property type="project" value="UniProtKB-EC"/>
</dbReference>
<dbReference type="FunFam" id="3.30.1490.20:FF:000001">
    <property type="entry name" value="Carbamoyl-phosphate synthase large chain"/>
    <property type="match status" value="1"/>
</dbReference>
<dbReference type="Pfam" id="PF02786">
    <property type="entry name" value="CPSase_L_D2"/>
    <property type="match status" value="1"/>
</dbReference>
<dbReference type="InterPro" id="IPR011761">
    <property type="entry name" value="ATP-grasp"/>
</dbReference>
<evidence type="ECO:0000256" key="10">
    <source>
        <dbReference type="ARBA" id="ARBA00023211"/>
    </source>
</evidence>
<keyword evidence="17" id="KW-1185">Reference proteome</keyword>
<dbReference type="InterPro" id="IPR036914">
    <property type="entry name" value="MGS-like_dom_sf"/>
</dbReference>
<comment type="similarity">
    <text evidence="2">Belongs to the CarB family.</text>
</comment>
<evidence type="ECO:0000256" key="1">
    <source>
        <dbReference type="ARBA" id="ARBA00005077"/>
    </source>
</evidence>
<dbReference type="GO" id="GO:0006526">
    <property type="term" value="P:L-arginine biosynthetic process"/>
    <property type="evidence" value="ECO:0007669"/>
    <property type="project" value="UniProtKB-KW"/>
</dbReference>
<dbReference type="SUPFAM" id="SSF56059">
    <property type="entry name" value="Glutathione synthetase ATP-binding domain-like"/>
    <property type="match status" value="1"/>
</dbReference>
<evidence type="ECO:0000313" key="17">
    <source>
        <dbReference type="Proteomes" id="UP001174909"/>
    </source>
</evidence>